<dbReference type="GO" id="GO:0004674">
    <property type="term" value="F:protein serine/threonine kinase activity"/>
    <property type="evidence" value="ECO:0007669"/>
    <property type="project" value="TreeGrafter"/>
</dbReference>
<dbReference type="Pfam" id="PF07714">
    <property type="entry name" value="PK_Tyr_Ser-Thr"/>
    <property type="match status" value="1"/>
</dbReference>
<dbReference type="EMBL" id="JAGKQH010000009">
    <property type="protein sequence ID" value="KAG6591485.1"/>
    <property type="molecule type" value="Genomic_DNA"/>
</dbReference>
<evidence type="ECO:0000313" key="2">
    <source>
        <dbReference type="EMBL" id="KAG6591485.1"/>
    </source>
</evidence>
<dbReference type="PANTHER" id="PTHR44329">
    <property type="entry name" value="SERINE/THREONINE-PROTEIN KINASE TNNI3K-RELATED"/>
    <property type="match status" value="1"/>
</dbReference>
<keyword evidence="2" id="KW-0808">Transferase</keyword>
<dbReference type="GO" id="GO:0005524">
    <property type="term" value="F:ATP binding"/>
    <property type="evidence" value="ECO:0007669"/>
    <property type="project" value="InterPro"/>
</dbReference>
<dbReference type="InterPro" id="IPR001245">
    <property type="entry name" value="Ser-Thr/Tyr_kinase_cat_dom"/>
</dbReference>
<sequence length="118" mass="13388">MAFETYNLLICNHEAGTYVYMAPEVIRCEPYTEKSDVYSFGIILNELIIGKYPYIEIDYSPFKIAMEVGEGKLRPELPVDENGELKELLDLICACWNGNAADRPSFATITGRLRSIQN</sequence>
<feature type="non-terminal residue" evidence="2">
    <location>
        <position position="1"/>
    </location>
</feature>
<protein>
    <submittedName>
        <fullName evidence="2">Protein kinase and PP2C-like domain-containing protein</fullName>
    </submittedName>
</protein>
<evidence type="ECO:0000313" key="3">
    <source>
        <dbReference type="Proteomes" id="UP000685013"/>
    </source>
</evidence>
<keyword evidence="2" id="KW-0418">Kinase</keyword>
<dbReference type="PANTHER" id="PTHR44329:SF11">
    <property type="entry name" value="OS09G0443600 PROTEIN"/>
    <property type="match status" value="1"/>
</dbReference>
<name>A0AAV6N240_9ROSI</name>
<reference evidence="2 3" key="1">
    <citation type="journal article" date="2021" name="Hortic Res">
        <title>The domestication of Cucurbita argyrosperma as revealed by the genome of its wild relative.</title>
        <authorList>
            <person name="Barrera-Redondo J."/>
            <person name="Sanchez-de la Vega G."/>
            <person name="Aguirre-Liguori J.A."/>
            <person name="Castellanos-Morales G."/>
            <person name="Gutierrez-Guerrero Y.T."/>
            <person name="Aguirre-Dugua X."/>
            <person name="Aguirre-Planter E."/>
            <person name="Tenaillon M.I."/>
            <person name="Lira-Saade R."/>
            <person name="Eguiarte L.E."/>
        </authorList>
    </citation>
    <scope>NUCLEOTIDE SEQUENCE [LARGE SCALE GENOMIC DNA]</scope>
    <source>
        <strain evidence="2">JBR-2021</strain>
    </source>
</reference>
<accession>A0AAV6N240</accession>
<comment type="caution">
    <text evidence="2">The sequence shown here is derived from an EMBL/GenBank/DDBJ whole genome shotgun (WGS) entry which is preliminary data.</text>
</comment>
<feature type="domain" description="Protein kinase" evidence="1">
    <location>
        <begin position="1"/>
        <end position="118"/>
    </location>
</feature>
<dbReference type="PROSITE" id="PS50011">
    <property type="entry name" value="PROTEIN_KINASE_DOM"/>
    <property type="match status" value="1"/>
</dbReference>
<organism evidence="2 3">
    <name type="scientific">Cucurbita argyrosperma subsp. sororia</name>
    <dbReference type="NCBI Taxonomy" id="37648"/>
    <lineage>
        <taxon>Eukaryota</taxon>
        <taxon>Viridiplantae</taxon>
        <taxon>Streptophyta</taxon>
        <taxon>Embryophyta</taxon>
        <taxon>Tracheophyta</taxon>
        <taxon>Spermatophyta</taxon>
        <taxon>Magnoliopsida</taxon>
        <taxon>eudicotyledons</taxon>
        <taxon>Gunneridae</taxon>
        <taxon>Pentapetalae</taxon>
        <taxon>rosids</taxon>
        <taxon>fabids</taxon>
        <taxon>Cucurbitales</taxon>
        <taxon>Cucurbitaceae</taxon>
        <taxon>Cucurbiteae</taxon>
        <taxon>Cucurbita</taxon>
    </lineage>
</organism>
<dbReference type="InterPro" id="IPR000719">
    <property type="entry name" value="Prot_kinase_dom"/>
</dbReference>
<dbReference type="Proteomes" id="UP000685013">
    <property type="component" value="Chromosome 9"/>
</dbReference>
<gene>
    <name evidence="2" type="ORF">SDJN03_13831</name>
</gene>
<evidence type="ECO:0000259" key="1">
    <source>
        <dbReference type="PROSITE" id="PS50011"/>
    </source>
</evidence>
<dbReference type="AlphaFoldDB" id="A0AAV6N240"/>
<proteinExistence type="predicted"/>
<keyword evidence="3" id="KW-1185">Reference proteome</keyword>
<dbReference type="InterPro" id="IPR051681">
    <property type="entry name" value="Ser/Thr_Kinases-Pseudokinases"/>
</dbReference>